<evidence type="ECO:0000259" key="3">
    <source>
        <dbReference type="Pfam" id="PF10145"/>
    </source>
</evidence>
<protein>
    <submittedName>
        <fullName evidence="4">Minor tail protein</fullName>
    </submittedName>
</protein>
<accession>A0A8S5PSD4</accession>
<evidence type="ECO:0000256" key="1">
    <source>
        <dbReference type="ARBA" id="ARBA00022465"/>
    </source>
</evidence>
<dbReference type="Pfam" id="PF10145">
    <property type="entry name" value="PhageMin_Tail"/>
    <property type="match status" value="1"/>
</dbReference>
<reference evidence="4" key="1">
    <citation type="journal article" date="2021" name="Proc. Natl. Acad. Sci. U.S.A.">
        <title>A Catalog of Tens of Thousands of Viruses from Human Metagenomes Reveals Hidden Associations with Chronic Diseases.</title>
        <authorList>
            <person name="Tisza M.J."/>
            <person name="Buck C.B."/>
        </authorList>
    </citation>
    <scope>NUCLEOTIDE SEQUENCE</scope>
    <source>
        <strain evidence="4">Ct96x5</strain>
    </source>
</reference>
<evidence type="ECO:0000313" key="4">
    <source>
        <dbReference type="EMBL" id="DAE09411.1"/>
    </source>
</evidence>
<feature type="coiled-coil region" evidence="2">
    <location>
        <begin position="91"/>
        <end position="148"/>
    </location>
</feature>
<keyword evidence="1" id="KW-1188">Viral release from host cell</keyword>
<dbReference type="NCBIfam" id="TIGR01760">
    <property type="entry name" value="tape_meas_TP901"/>
    <property type="match status" value="1"/>
</dbReference>
<keyword evidence="2" id="KW-0175">Coiled coil</keyword>
<name>A0A8S5PSD4_9CAUD</name>
<dbReference type="EMBL" id="BK015488">
    <property type="protein sequence ID" value="DAE09411.1"/>
    <property type="molecule type" value="Genomic_DNA"/>
</dbReference>
<feature type="domain" description="Phage tail tape measure protein" evidence="3">
    <location>
        <begin position="631"/>
        <end position="846"/>
    </location>
</feature>
<sequence length="993" mass="108654">MVYMANELAVKVKVNLDATQDALKTQFGNIQKYADNNPVKVALKIDKKSLENSLREAFGKDAANSIKKNLKNAVDIGDVGKNAFKSATQSLNSLLSKEDELKGKVRELNNLLSQEKYITEQIGKVSGNESKLNELNVWQERLNEIQSQQKAVFDSVDKVDIGAFDELLANDRKYLQLTKEITEAKELQTAKLKDAAAASAKMDITKSAKDDIASERDAVDQVITALEKRNSLQVQYYNEIKAGRTGNADEIDQSVKRANHELSNAIDSARAFGVNLTDDKRYMEALASGAEKVTVAQNNANKALNNSAIKEQAADIQSVVDSINAYADATKKLYDAQRTGNDKDVYGYDTEQVEKRLAMAQAMADYETKYGEKASANVTIANALNAANAKNTQSYNKLASAVEDAVQANDMARASMQNYTNQADTQIRKLTENYGKFGISMTDVTQKYQAMETAISKATPGQEAESLKEVTQCYKELGAAIAAATAEGQKQRNMLANKTGFDNLSAQLDKFVNQNPNLSSNADLWKQIQQLDSSVKNYSGTLEENRAAMASVQAQAEALGLTTEMLGQKFTRLWKEHAQTAAVMAGLHLVQQGMRQVYDNVVEVNSAMTELKKVTNETDTAYLKFTQRAAQQSRELGANISDYVQTTADWARLGYNLPSSEELARVSSLFANVGDGIDSATQASEYLISTLKGFNLVADDAERVVDVINQVANTEPVSAQDISEILQRSAAALSASNTSFEKTVALGTAMNSVLQNSATTGTALKTLSMYLRATKTELEENGEDAEYCASSMSELRDSILALTKGKVDIQLDEDTYKDVYDIMQEISGVYDQLTDKEQASLLNLLGGKRNANAVQALIQQFQIAEDTLNQTQQAAGSAMKENDTYMSSIQGKLNQLSSAFQNLSINLLDSDIVKFFVDLATGVTDFTNGLVKANELVPTLVAAVSTYGTLSKKDWGKVNMPAYIHCQENIGCKSINIPLECWETLKPYYPIAC</sequence>
<evidence type="ECO:0000256" key="2">
    <source>
        <dbReference type="SAM" id="Coils"/>
    </source>
</evidence>
<proteinExistence type="predicted"/>
<keyword evidence="1" id="KW-1245">Viral tail assembly</keyword>
<organism evidence="4">
    <name type="scientific">Siphoviridae sp. ct96x5</name>
    <dbReference type="NCBI Taxonomy" id="2825367"/>
    <lineage>
        <taxon>Viruses</taxon>
        <taxon>Duplodnaviria</taxon>
        <taxon>Heunggongvirae</taxon>
        <taxon>Uroviricota</taxon>
        <taxon>Caudoviricetes</taxon>
    </lineage>
</organism>
<dbReference type="GO" id="GO:0098003">
    <property type="term" value="P:viral tail assembly"/>
    <property type="evidence" value="ECO:0007669"/>
    <property type="project" value="UniProtKB-KW"/>
</dbReference>
<dbReference type="InterPro" id="IPR010090">
    <property type="entry name" value="Phage_tape_meas"/>
</dbReference>